<gene>
    <name evidence="1" type="ORF">METZ01_LOCUS368724</name>
</gene>
<dbReference type="EMBL" id="UINC01133124">
    <property type="protein sequence ID" value="SVD15870.1"/>
    <property type="molecule type" value="Genomic_DNA"/>
</dbReference>
<organism evidence="1">
    <name type="scientific">marine metagenome</name>
    <dbReference type="NCBI Taxonomy" id="408172"/>
    <lineage>
        <taxon>unclassified sequences</taxon>
        <taxon>metagenomes</taxon>
        <taxon>ecological metagenomes</taxon>
    </lineage>
</organism>
<name>A0A382T0Y7_9ZZZZ</name>
<feature type="non-terminal residue" evidence="1">
    <location>
        <position position="23"/>
    </location>
</feature>
<reference evidence="1" key="1">
    <citation type="submission" date="2018-05" db="EMBL/GenBank/DDBJ databases">
        <authorList>
            <person name="Lanie J.A."/>
            <person name="Ng W.-L."/>
            <person name="Kazmierczak K.M."/>
            <person name="Andrzejewski T.M."/>
            <person name="Davidsen T.M."/>
            <person name="Wayne K.J."/>
            <person name="Tettelin H."/>
            <person name="Glass J.I."/>
            <person name="Rusch D."/>
            <person name="Podicherti R."/>
            <person name="Tsui H.-C.T."/>
            <person name="Winkler M.E."/>
        </authorList>
    </citation>
    <scope>NUCLEOTIDE SEQUENCE</scope>
</reference>
<evidence type="ECO:0000313" key="1">
    <source>
        <dbReference type="EMBL" id="SVD15870.1"/>
    </source>
</evidence>
<protein>
    <submittedName>
        <fullName evidence="1">Uncharacterized protein</fullName>
    </submittedName>
</protein>
<sequence length="23" mass="2783">MKSEEILRLVDTIHRSKEIEKEV</sequence>
<dbReference type="AlphaFoldDB" id="A0A382T0Y7"/>
<proteinExistence type="predicted"/>
<accession>A0A382T0Y7</accession>